<keyword evidence="6" id="KW-0732">Signal</keyword>
<keyword evidence="2" id="KW-0677">Repeat</keyword>
<feature type="domain" description="Sushi" evidence="7">
    <location>
        <begin position="162"/>
        <end position="212"/>
    </location>
</feature>
<dbReference type="InParanoid" id="A0A7M7NE95"/>
<sequence length="339" mass="35502">MSVLGSKLSPITIVLISVLLSGQLFVGVTGQCDTGCSPPDIEGGGTPSFSPDEDCYDTGSSVNVTCSGYLFGITEVGVCISAGYWDAQFPPTCEESSCPVPTAPQNGLVSPVNHNSLYDEIVYSCDDGLFLDGPGMAVCIGTGQWSPTTIPTCSGNCTIPVITNGEATSSDDVLQEGSQMTISCSEGYTLTGVTDFRCHNEEWNPDVGECLANCPSPDIANSDFATNQSETDHGDFIIVTVTCDDGFTSGTGDNVSEPLTCGNGSWDVDVYCYSNCPLISAPDDGYANSLVEPFYHGRIVAFNCSLGFTLVGDSSSTCDDGNWLNAVPECIGLESSPFF</sequence>
<dbReference type="KEGG" id="spu:580314"/>
<dbReference type="InterPro" id="IPR035976">
    <property type="entry name" value="Sushi/SCR/CCP_sf"/>
</dbReference>
<dbReference type="InterPro" id="IPR000436">
    <property type="entry name" value="Sushi_SCR_CCP_dom"/>
</dbReference>
<proteinExistence type="predicted"/>
<dbReference type="EnsemblMetazoa" id="XM_030979196">
    <property type="protein sequence ID" value="XP_030835056"/>
    <property type="gene ID" value="LOC580314"/>
</dbReference>
<reference evidence="8" key="2">
    <citation type="submission" date="2021-01" db="UniProtKB">
        <authorList>
            <consortium name="EnsemblMetazoa"/>
        </authorList>
    </citation>
    <scope>IDENTIFICATION</scope>
</reference>
<dbReference type="Pfam" id="PF00084">
    <property type="entry name" value="Sushi"/>
    <property type="match status" value="3"/>
</dbReference>
<reference evidence="9" key="1">
    <citation type="submission" date="2015-02" db="EMBL/GenBank/DDBJ databases">
        <title>Genome sequencing for Strongylocentrotus purpuratus.</title>
        <authorList>
            <person name="Murali S."/>
            <person name="Liu Y."/>
            <person name="Vee V."/>
            <person name="English A."/>
            <person name="Wang M."/>
            <person name="Skinner E."/>
            <person name="Han Y."/>
            <person name="Muzny D.M."/>
            <person name="Worley K.C."/>
            <person name="Gibbs R.A."/>
        </authorList>
    </citation>
    <scope>NUCLEOTIDE SEQUENCE</scope>
</reference>
<dbReference type="OrthoDB" id="6127264at2759"/>
<keyword evidence="9" id="KW-1185">Reference proteome</keyword>
<evidence type="ECO:0000256" key="1">
    <source>
        <dbReference type="ARBA" id="ARBA00022659"/>
    </source>
</evidence>
<dbReference type="PANTHER" id="PTHR19325">
    <property type="entry name" value="COMPLEMENT COMPONENT-RELATED SUSHI DOMAIN-CONTAINING"/>
    <property type="match status" value="1"/>
</dbReference>
<dbReference type="OMA" id="CISAGYW"/>
<dbReference type="SMART" id="SM00032">
    <property type="entry name" value="CCP"/>
    <property type="match status" value="5"/>
</dbReference>
<keyword evidence="1 5" id="KW-0768">Sushi</keyword>
<evidence type="ECO:0000313" key="9">
    <source>
        <dbReference type="Proteomes" id="UP000007110"/>
    </source>
</evidence>
<dbReference type="Gene3D" id="2.10.70.10">
    <property type="entry name" value="Complement Module, domain 1"/>
    <property type="match status" value="4"/>
</dbReference>
<dbReference type="InterPro" id="IPR050350">
    <property type="entry name" value="Compl-Cell_Adhes-Reg"/>
</dbReference>
<comment type="caution">
    <text evidence="5">Lacks conserved residue(s) required for the propagation of feature annotation.</text>
</comment>
<feature type="disulfide bond" evidence="5">
    <location>
        <begin position="66"/>
        <end position="93"/>
    </location>
</feature>
<keyword evidence="4" id="KW-0325">Glycoprotein</keyword>
<evidence type="ECO:0000256" key="5">
    <source>
        <dbReference type="PROSITE-ProRule" id="PRU00302"/>
    </source>
</evidence>
<dbReference type="PROSITE" id="PS50923">
    <property type="entry name" value="SUSHI"/>
    <property type="match status" value="4"/>
</dbReference>
<name>A0A7M7NE95_STRPU</name>
<accession>A0A7M7NE95</accession>
<feature type="domain" description="Sushi" evidence="7">
    <location>
        <begin position="274"/>
        <end position="332"/>
    </location>
</feature>
<dbReference type="PANTHER" id="PTHR19325:SF560">
    <property type="entry name" value="SUSHI, VON WILLEBRAND FACTOR TYPE A, EGF AND PENTRAXIN DOMAIN-CONTAINING PROTEIN 1"/>
    <property type="match status" value="1"/>
</dbReference>
<feature type="domain" description="Sushi" evidence="7">
    <location>
        <begin position="96"/>
        <end position="155"/>
    </location>
</feature>
<evidence type="ECO:0000313" key="8">
    <source>
        <dbReference type="EnsemblMetazoa" id="XP_030835056"/>
    </source>
</evidence>
<evidence type="ECO:0000259" key="7">
    <source>
        <dbReference type="PROSITE" id="PS50923"/>
    </source>
</evidence>
<feature type="domain" description="Sushi" evidence="7">
    <location>
        <begin position="34"/>
        <end position="95"/>
    </location>
</feature>
<evidence type="ECO:0000256" key="3">
    <source>
        <dbReference type="ARBA" id="ARBA00023157"/>
    </source>
</evidence>
<dbReference type="Proteomes" id="UP000007110">
    <property type="component" value="Unassembled WGS sequence"/>
</dbReference>
<evidence type="ECO:0000256" key="2">
    <source>
        <dbReference type="ARBA" id="ARBA00022737"/>
    </source>
</evidence>
<feature type="chain" id="PRO_5029676041" description="Sushi domain-containing protein" evidence="6">
    <location>
        <begin position="31"/>
        <end position="339"/>
    </location>
</feature>
<protein>
    <recommendedName>
        <fullName evidence="7">Sushi domain-containing protein</fullName>
    </recommendedName>
</protein>
<dbReference type="RefSeq" id="XP_030835056.1">
    <property type="nucleotide sequence ID" value="XM_030979196.1"/>
</dbReference>
<dbReference type="SUPFAM" id="SSF57535">
    <property type="entry name" value="Complement control module/SCR domain"/>
    <property type="match status" value="4"/>
</dbReference>
<feature type="disulfide bond" evidence="5">
    <location>
        <begin position="36"/>
        <end position="79"/>
    </location>
</feature>
<keyword evidence="3 5" id="KW-1015">Disulfide bond</keyword>
<dbReference type="CDD" id="cd00033">
    <property type="entry name" value="CCP"/>
    <property type="match status" value="3"/>
</dbReference>
<dbReference type="GeneID" id="580314"/>
<dbReference type="AlphaFoldDB" id="A0A7M7NE95"/>
<evidence type="ECO:0000256" key="4">
    <source>
        <dbReference type="ARBA" id="ARBA00023180"/>
    </source>
</evidence>
<feature type="signal peptide" evidence="6">
    <location>
        <begin position="1"/>
        <end position="30"/>
    </location>
</feature>
<evidence type="ECO:0000256" key="6">
    <source>
        <dbReference type="SAM" id="SignalP"/>
    </source>
</evidence>
<organism evidence="8 9">
    <name type="scientific">Strongylocentrotus purpuratus</name>
    <name type="common">Purple sea urchin</name>
    <dbReference type="NCBI Taxonomy" id="7668"/>
    <lineage>
        <taxon>Eukaryota</taxon>
        <taxon>Metazoa</taxon>
        <taxon>Echinodermata</taxon>
        <taxon>Eleutherozoa</taxon>
        <taxon>Echinozoa</taxon>
        <taxon>Echinoidea</taxon>
        <taxon>Euechinoidea</taxon>
        <taxon>Echinacea</taxon>
        <taxon>Camarodonta</taxon>
        <taxon>Echinidea</taxon>
        <taxon>Strongylocentrotidae</taxon>
        <taxon>Strongylocentrotus</taxon>
    </lineage>
</organism>